<name>A0A8J4ARB0_9CHLO</name>
<reference evidence="1" key="1">
    <citation type="journal article" date="2021" name="Proc. Natl. Acad. Sci. U.S.A.">
        <title>Three genomes in the algal genus Volvox reveal the fate of a haploid sex-determining region after a transition to homothallism.</title>
        <authorList>
            <person name="Yamamoto K."/>
            <person name="Hamaji T."/>
            <person name="Kawai-Toyooka H."/>
            <person name="Matsuzaki R."/>
            <person name="Takahashi F."/>
            <person name="Nishimura Y."/>
            <person name="Kawachi M."/>
            <person name="Noguchi H."/>
            <person name="Minakuchi Y."/>
            <person name="Umen J.G."/>
            <person name="Toyoda A."/>
            <person name="Nozaki H."/>
        </authorList>
    </citation>
    <scope>NUCLEOTIDE SEQUENCE</scope>
    <source>
        <strain evidence="1">NIES-3780</strain>
    </source>
</reference>
<gene>
    <name evidence="1" type="ORF">Vafri_3344</name>
</gene>
<evidence type="ECO:0000313" key="1">
    <source>
        <dbReference type="EMBL" id="GIL46325.1"/>
    </source>
</evidence>
<evidence type="ECO:0000313" key="2">
    <source>
        <dbReference type="Proteomes" id="UP000747399"/>
    </source>
</evidence>
<dbReference type="Proteomes" id="UP000747399">
    <property type="component" value="Unassembled WGS sequence"/>
</dbReference>
<organism evidence="1 2">
    <name type="scientific">Volvox africanus</name>
    <dbReference type="NCBI Taxonomy" id="51714"/>
    <lineage>
        <taxon>Eukaryota</taxon>
        <taxon>Viridiplantae</taxon>
        <taxon>Chlorophyta</taxon>
        <taxon>core chlorophytes</taxon>
        <taxon>Chlorophyceae</taxon>
        <taxon>CS clade</taxon>
        <taxon>Chlamydomonadales</taxon>
        <taxon>Volvocaceae</taxon>
        <taxon>Volvox</taxon>
    </lineage>
</organism>
<dbReference type="EMBL" id="BNCO01000003">
    <property type="protein sequence ID" value="GIL46325.1"/>
    <property type="molecule type" value="Genomic_DNA"/>
</dbReference>
<dbReference type="AlphaFoldDB" id="A0A8J4ARB0"/>
<accession>A0A8J4ARB0</accession>
<proteinExistence type="predicted"/>
<sequence length="228" mass="23845">MGADPPRRRRVALKAIQLWIGLQPPFGAAVLAVLAVLAAWAIDVPVPVPAQVASVSQHAQHFRARLPELTPGPWDKPNMPAKSAASARASFIICLRYKPRTSRYTPRNQAIAPVAARVGGGGEAAASLASCDGGDVRPLSRLGSKGIPSRNASAWRRASRTWISTPTTSRRARSVSVLAPACCCCCCCAAEPDSLLSSAAVTASSTAAWRTSTGSAASSMCDMIVLRL</sequence>
<comment type="caution">
    <text evidence="1">The sequence shown here is derived from an EMBL/GenBank/DDBJ whole genome shotgun (WGS) entry which is preliminary data.</text>
</comment>
<keyword evidence="2" id="KW-1185">Reference proteome</keyword>
<protein>
    <submittedName>
        <fullName evidence="1">Uncharacterized protein</fullName>
    </submittedName>
</protein>